<dbReference type="Gene3D" id="3.30.2160.10">
    <property type="entry name" value="Hect, E3 ligase catalytic domain"/>
    <property type="match status" value="1"/>
</dbReference>
<comment type="caution">
    <text evidence="6">Lacks conserved residue(s) required for the propagation of feature annotation.</text>
</comment>
<dbReference type="SUPFAM" id="SSF56204">
    <property type="entry name" value="Hect, E3 ligase catalytic domain"/>
    <property type="match status" value="1"/>
</dbReference>
<dbReference type="PANTHER" id="PTHR11254">
    <property type="entry name" value="HECT DOMAIN UBIQUITIN-PROTEIN LIGASE"/>
    <property type="match status" value="1"/>
</dbReference>
<evidence type="ECO:0000256" key="1">
    <source>
        <dbReference type="ARBA" id="ARBA00000885"/>
    </source>
</evidence>
<accession>A0A9J6A658</accession>
<dbReference type="InterPro" id="IPR000569">
    <property type="entry name" value="HECT_dom"/>
</dbReference>
<dbReference type="AlphaFoldDB" id="A0A9J6A658"/>
<dbReference type="GO" id="GO:0000209">
    <property type="term" value="P:protein polyubiquitination"/>
    <property type="evidence" value="ECO:0007669"/>
    <property type="project" value="TreeGrafter"/>
</dbReference>
<organism evidence="8 9">
    <name type="scientific">Solanum commersonii</name>
    <name type="common">Commerson's wild potato</name>
    <name type="synonym">Commerson's nightshade</name>
    <dbReference type="NCBI Taxonomy" id="4109"/>
    <lineage>
        <taxon>Eukaryota</taxon>
        <taxon>Viridiplantae</taxon>
        <taxon>Streptophyta</taxon>
        <taxon>Embryophyta</taxon>
        <taxon>Tracheophyta</taxon>
        <taxon>Spermatophyta</taxon>
        <taxon>Magnoliopsida</taxon>
        <taxon>eudicotyledons</taxon>
        <taxon>Gunneridae</taxon>
        <taxon>Pentapetalae</taxon>
        <taxon>asterids</taxon>
        <taxon>lamiids</taxon>
        <taxon>Solanales</taxon>
        <taxon>Solanaceae</taxon>
        <taxon>Solanoideae</taxon>
        <taxon>Solaneae</taxon>
        <taxon>Solanum</taxon>
    </lineage>
</organism>
<dbReference type="OrthoDB" id="1733113at2759"/>
<dbReference type="GO" id="GO:0006511">
    <property type="term" value="P:ubiquitin-dependent protein catabolic process"/>
    <property type="evidence" value="ECO:0007669"/>
    <property type="project" value="TreeGrafter"/>
</dbReference>
<dbReference type="Gene3D" id="3.90.1750.10">
    <property type="entry name" value="Hect, E3 ligase catalytic domains"/>
    <property type="match status" value="1"/>
</dbReference>
<dbReference type="GO" id="GO:0005737">
    <property type="term" value="C:cytoplasm"/>
    <property type="evidence" value="ECO:0007669"/>
    <property type="project" value="TreeGrafter"/>
</dbReference>
<comment type="caution">
    <text evidence="8">The sequence shown here is derived from an EMBL/GenBank/DDBJ whole genome shotgun (WGS) entry which is preliminary data.</text>
</comment>
<dbReference type="InterPro" id="IPR035983">
    <property type="entry name" value="Hect_E3_ubiquitin_ligase"/>
</dbReference>
<reference evidence="8 9" key="1">
    <citation type="submission" date="2020-09" db="EMBL/GenBank/DDBJ databases">
        <title>De no assembly of potato wild relative species, Solanum commersonii.</title>
        <authorList>
            <person name="Cho K."/>
        </authorList>
    </citation>
    <scope>NUCLEOTIDE SEQUENCE [LARGE SCALE GENOMIC DNA]</scope>
    <source>
        <strain evidence="8">LZ3.2</strain>
        <tissue evidence="8">Leaf</tissue>
    </source>
</reference>
<comment type="pathway">
    <text evidence="2">Protein modification; protein ubiquitination.</text>
</comment>
<feature type="domain" description="HECT" evidence="7">
    <location>
        <begin position="54"/>
        <end position="99"/>
    </location>
</feature>
<evidence type="ECO:0000256" key="4">
    <source>
        <dbReference type="ARBA" id="ARBA00022679"/>
    </source>
</evidence>
<evidence type="ECO:0000259" key="7">
    <source>
        <dbReference type="PROSITE" id="PS50237"/>
    </source>
</evidence>
<evidence type="ECO:0000256" key="3">
    <source>
        <dbReference type="ARBA" id="ARBA00012485"/>
    </source>
</evidence>
<evidence type="ECO:0000313" key="8">
    <source>
        <dbReference type="EMBL" id="KAG5619692.1"/>
    </source>
</evidence>
<name>A0A9J6A658_SOLCO</name>
<keyword evidence="9" id="KW-1185">Reference proteome</keyword>
<evidence type="ECO:0000256" key="6">
    <source>
        <dbReference type="PROSITE-ProRule" id="PRU00104"/>
    </source>
</evidence>
<dbReference type="EC" id="2.3.2.26" evidence="3"/>
<evidence type="ECO:0000256" key="2">
    <source>
        <dbReference type="ARBA" id="ARBA00004906"/>
    </source>
</evidence>
<dbReference type="PROSITE" id="PS50237">
    <property type="entry name" value="HECT"/>
    <property type="match status" value="1"/>
</dbReference>
<protein>
    <recommendedName>
        <fullName evidence="3">HECT-type E3 ubiquitin transferase</fullName>
        <ecNumber evidence="3">2.3.2.26</ecNumber>
    </recommendedName>
</protein>
<dbReference type="Proteomes" id="UP000824120">
    <property type="component" value="Chromosome 2"/>
</dbReference>
<dbReference type="GO" id="GO:0061630">
    <property type="term" value="F:ubiquitin protein ligase activity"/>
    <property type="evidence" value="ECO:0007669"/>
    <property type="project" value="UniProtKB-EC"/>
</dbReference>
<keyword evidence="4" id="KW-0808">Transferase</keyword>
<keyword evidence="5 6" id="KW-0833">Ubl conjugation pathway</keyword>
<evidence type="ECO:0000256" key="5">
    <source>
        <dbReference type="ARBA" id="ARBA00022786"/>
    </source>
</evidence>
<comment type="catalytic activity">
    <reaction evidence="1">
        <text>S-ubiquitinyl-[E2 ubiquitin-conjugating enzyme]-L-cysteine + [acceptor protein]-L-lysine = [E2 ubiquitin-conjugating enzyme]-L-cysteine + N(6)-ubiquitinyl-[acceptor protein]-L-lysine.</text>
        <dbReference type="EC" id="2.3.2.26"/>
    </reaction>
</comment>
<evidence type="ECO:0000313" key="9">
    <source>
        <dbReference type="Proteomes" id="UP000824120"/>
    </source>
</evidence>
<gene>
    <name evidence="8" type="ORF">H5410_004910</name>
</gene>
<dbReference type="Pfam" id="PF00632">
    <property type="entry name" value="HECT"/>
    <property type="match status" value="1"/>
</dbReference>
<dbReference type="PANTHER" id="PTHR11254:SF424">
    <property type="entry name" value="E3 UBIQUITIN-PROTEIN LIGASE UPL5"/>
    <property type="match status" value="1"/>
</dbReference>
<dbReference type="EMBL" id="JACXVP010000002">
    <property type="protein sequence ID" value="KAG5619692.1"/>
    <property type="molecule type" value="Genomic_DNA"/>
</dbReference>
<proteinExistence type="predicted"/>
<dbReference type="InterPro" id="IPR050409">
    <property type="entry name" value="E3_ubiq-protein_ligase"/>
</dbReference>
<sequence length="99" mass="11613">MYNRFTSNAATRTNFSDRMTELALVYDVQIRVIFCRVFFLQLVGKVVGSKREIELCTNGKDIVVDNKNKEYYVYLVIQYRYVTSIVEQVAYLSKGVFQM</sequence>